<dbReference type="GO" id="GO:0005886">
    <property type="term" value="C:plasma membrane"/>
    <property type="evidence" value="ECO:0007669"/>
    <property type="project" value="TreeGrafter"/>
</dbReference>
<dbReference type="EMBL" id="JDYK01000013">
    <property type="protein sequence ID" value="EWS80719.1"/>
    <property type="molecule type" value="Genomic_DNA"/>
</dbReference>
<feature type="region of interest" description="Disordered" evidence="4">
    <location>
        <begin position="481"/>
        <end position="537"/>
    </location>
</feature>
<dbReference type="InterPro" id="IPR027705">
    <property type="entry name" value="Flotillin_fam"/>
</dbReference>
<dbReference type="AlphaFoldDB" id="Z9JR97"/>
<dbReference type="InterPro" id="IPR001107">
    <property type="entry name" value="Band_7"/>
</dbReference>
<keyword evidence="9" id="KW-1185">Reference proteome</keyword>
<feature type="transmembrane region" description="Helical" evidence="5">
    <location>
        <begin position="6"/>
        <end position="27"/>
    </location>
</feature>
<evidence type="ECO:0000256" key="5">
    <source>
        <dbReference type="SAM" id="Phobius"/>
    </source>
</evidence>
<accession>Z9JR97</accession>
<evidence type="ECO:0008006" key="10">
    <source>
        <dbReference type="Google" id="ProtNLM"/>
    </source>
</evidence>
<proteinExistence type="inferred from homology"/>
<evidence type="ECO:0000259" key="7">
    <source>
        <dbReference type="Pfam" id="PF15975"/>
    </source>
</evidence>
<feature type="domain" description="Band 7" evidence="6">
    <location>
        <begin position="33"/>
        <end position="217"/>
    </location>
</feature>
<dbReference type="InterPro" id="IPR036013">
    <property type="entry name" value="Band_7/SPFH_dom_sf"/>
</dbReference>
<dbReference type="Pfam" id="PF01145">
    <property type="entry name" value="Band_7"/>
    <property type="match status" value="1"/>
</dbReference>
<dbReference type="eggNOG" id="COG2268">
    <property type="taxonomic scope" value="Bacteria"/>
</dbReference>
<dbReference type="InterPro" id="IPR031905">
    <property type="entry name" value="Flotillin_C"/>
</dbReference>
<dbReference type="PATRIC" id="fig|396014.3.peg.2513"/>
<dbReference type="STRING" id="396014.BF93_02410"/>
<evidence type="ECO:0000313" key="8">
    <source>
        <dbReference type="EMBL" id="EWS80719.1"/>
    </source>
</evidence>
<evidence type="ECO:0000256" key="1">
    <source>
        <dbReference type="ARBA" id="ARBA00004370"/>
    </source>
</evidence>
<name>Z9JR97_9MICO</name>
<reference evidence="8 9" key="1">
    <citation type="submission" date="2014-02" db="EMBL/GenBank/DDBJ databases">
        <title>Genome sequence of Brachybacterium phenoliresistens strain W13A50.</title>
        <authorList>
            <person name="Wang X."/>
        </authorList>
    </citation>
    <scope>NUCLEOTIDE SEQUENCE [LARGE SCALE GENOMIC DNA]</scope>
    <source>
        <strain evidence="8 9">W13A50</strain>
    </source>
</reference>
<evidence type="ECO:0000256" key="3">
    <source>
        <dbReference type="ARBA" id="ARBA00023136"/>
    </source>
</evidence>
<feature type="compositionally biased region" description="Polar residues" evidence="4">
    <location>
        <begin position="220"/>
        <end position="232"/>
    </location>
</feature>
<dbReference type="SUPFAM" id="SSF117892">
    <property type="entry name" value="Band 7/SPFH domain"/>
    <property type="match status" value="1"/>
</dbReference>
<evidence type="ECO:0000313" key="9">
    <source>
        <dbReference type="Proteomes" id="UP000023067"/>
    </source>
</evidence>
<dbReference type="Proteomes" id="UP000023067">
    <property type="component" value="Unassembled WGS sequence"/>
</dbReference>
<dbReference type="GO" id="GO:0002020">
    <property type="term" value="F:protease binding"/>
    <property type="evidence" value="ECO:0007669"/>
    <property type="project" value="TreeGrafter"/>
</dbReference>
<dbReference type="PANTHER" id="PTHR13806">
    <property type="entry name" value="FLOTILLIN-RELATED"/>
    <property type="match status" value="1"/>
</dbReference>
<dbReference type="CDD" id="cd03399">
    <property type="entry name" value="SPFH_flotillin"/>
    <property type="match status" value="1"/>
</dbReference>
<feature type="region of interest" description="Disordered" evidence="4">
    <location>
        <begin position="214"/>
        <end position="234"/>
    </location>
</feature>
<evidence type="ECO:0000259" key="6">
    <source>
        <dbReference type="Pfam" id="PF01145"/>
    </source>
</evidence>
<feature type="domain" description="Flotillin C-terminal" evidence="7">
    <location>
        <begin position="373"/>
        <end position="476"/>
    </location>
</feature>
<dbReference type="HOGENOM" id="CLU_038134_0_1_11"/>
<dbReference type="GO" id="GO:0072659">
    <property type="term" value="P:protein localization to plasma membrane"/>
    <property type="evidence" value="ECO:0007669"/>
    <property type="project" value="TreeGrafter"/>
</dbReference>
<dbReference type="RefSeq" id="WP_051486920.1">
    <property type="nucleotide sequence ID" value="NZ_BAAAOW010000002.1"/>
</dbReference>
<sequence>MEPFLGLGLVVLVGIAVVVLIGILVILRSYRIAAPNEALIITGRNAKSGDVDLESGGARVVIGSRAIVRPFFDRAFVLSLSSRQIPVEVEGYSMNGIFLRLRGVAQVKVGGNVDDVRKASQRFLDQQQQIDHYTQEILSGTLRAVVGTLSVEQIIRDRASFANQVQAEAEHSMNNQGLVIDTFQISAVEDDGSYLRDWGRPEAALVAKRAAIAESDANRESTQAKNINLQQEAESKQAFDLRNAEIKEETDARQAVADAAGPLSRAAQQQRIIEQEELIAVRNNDLREKQLIAEVHKPAEAKRYAEQQDADSKKYARIADSEAQLADERNRAESRKVSADAEAHAIEARGRAEAEVELQRRSKDAEAVRLEGQAQADSLRAKGEAEAAAILARGEAEAEATRAKAEAYKQFNDAAVLAQVLEVLPAVANELAAPYSNIEKLSVISSDGESKIGQNISRGLAQVLDMVSATTGVDFQETLERAASSGRDVRASDPATPAGARPAWASAEPGASASSAPAGSASSGADGEGTQPAGAED</sequence>
<comment type="caution">
    <text evidence="8">The sequence shown here is derived from an EMBL/GenBank/DDBJ whole genome shotgun (WGS) entry which is preliminary data.</text>
</comment>
<evidence type="ECO:0000256" key="2">
    <source>
        <dbReference type="ARBA" id="ARBA00007161"/>
    </source>
</evidence>
<comment type="similarity">
    <text evidence="2">Belongs to the band 7/mec-2 family. Flotillin subfamily.</text>
</comment>
<dbReference type="Gene3D" id="3.30.479.30">
    <property type="entry name" value="Band 7 domain"/>
    <property type="match status" value="1"/>
</dbReference>
<evidence type="ECO:0000256" key="4">
    <source>
        <dbReference type="SAM" id="MobiDB-lite"/>
    </source>
</evidence>
<dbReference type="OrthoDB" id="9786220at2"/>
<keyword evidence="5" id="KW-1133">Transmembrane helix</keyword>
<gene>
    <name evidence="8" type="ORF">BF93_02410</name>
</gene>
<dbReference type="PANTHER" id="PTHR13806:SF46">
    <property type="entry name" value="FLOTILLIN-1-RELATED"/>
    <property type="match status" value="1"/>
</dbReference>
<keyword evidence="3 5" id="KW-0472">Membrane</keyword>
<protein>
    <recommendedName>
        <fullName evidence="10">Flotillin</fullName>
    </recommendedName>
</protein>
<feature type="compositionally biased region" description="Low complexity" evidence="4">
    <location>
        <begin position="502"/>
        <end position="525"/>
    </location>
</feature>
<dbReference type="Pfam" id="PF15975">
    <property type="entry name" value="Flot"/>
    <property type="match status" value="1"/>
</dbReference>
<comment type="subcellular location">
    <subcellularLocation>
        <location evidence="1">Membrane</location>
    </subcellularLocation>
</comment>
<keyword evidence="5" id="KW-0812">Transmembrane</keyword>
<organism evidence="8 9">
    <name type="scientific">Brachybacterium phenoliresistens</name>
    <dbReference type="NCBI Taxonomy" id="396014"/>
    <lineage>
        <taxon>Bacteria</taxon>
        <taxon>Bacillati</taxon>
        <taxon>Actinomycetota</taxon>
        <taxon>Actinomycetes</taxon>
        <taxon>Micrococcales</taxon>
        <taxon>Dermabacteraceae</taxon>
        <taxon>Brachybacterium</taxon>
    </lineage>
</organism>